<gene>
    <name evidence="3" type="ORF">ILUMI_01150</name>
</gene>
<evidence type="ECO:0000256" key="1">
    <source>
        <dbReference type="SAM" id="MobiDB-lite"/>
    </source>
</evidence>
<sequence>MKLLLVLSALLAVTLAQRGDFAGRGPIGYPGLAARFRNDDDDNSVSTPSNVGSRFNDNRPTERIPIDARGDADLVNRLNSWPRETRPFWILNAEQIEASRNPQRQNVRPNPPYYQNDDPVDFPVRGGFAEEPFFDPYHH</sequence>
<protein>
    <submittedName>
        <fullName evidence="3">Uncharacterized protein</fullName>
    </submittedName>
</protein>
<accession>A0A8K0GKJ1</accession>
<reference evidence="3" key="1">
    <citation type="submission" date="2019-08" db="EMBL/GenBank/DDBJ databases">
        <title>The genome of the North American firefly Photinus pyralis.</title>
        <authorList>
            <consortium name="Photinus pyralis genome working group"/>
            <person name="Fallon T.R."/>
            <person name="Sander Lower S.E."/>
            <person name="Weng J.-K."/>
        </authorList>
    </citation>
    <scope>NUCLEOTIDE SEQUENCE</scope>
    <source>
        <strain evidence="3">TRF0915ILg1</strain>
        <tissue evidence="3">Whole body</tissue>
    </source>
</reference>
<feature type="chain" id="PRO_5035459931" evidence="2">
    <location>
        <begin position="17"/>
        <end position="139"/>
    </location>
</feature>
<name>A0A8K0GKJ1_IGNLU</name>
<dbReference type="OrthoDB" id="6612236at2759"/>
<feature type="compositionally biased region" description="Polar residues" evidence="1">
    <location>
        <begin position="44"/>
        <end position="55"/>
    </location>
</feature>
<keyword evidence="2" id="KW-0732">Signal</keyword>
<feature type="region of interest" description="Disordered" evidence="1">
    <location>
        <begin position="36"/>
        <end position="64"/>
    </location>
</feature>
<dbReference type="AlphaFoldDB" id="A0A8K0GKJ1"/>
<comment type="caution">
    <text evidence="3">The sequence shown here is derived from an EMBL/GenBank/DDBJ whole genome shotgun (WGS) entry which is preliminary data.</text>
</comment>
<dbReference type="Proteomes" id="UP000801492">
    <property type="component" value="Unassembled WGS sequence"/>
</dbReference>
<organism evidence="3 4">
    <name type="scientific">Ignelater luminosus</name>
    <name type="common">Cucubano</name>
    <name type="synonym">Pyrophorus luminosus</name>
    <dbReference type="NCBI Taxonomy" id="2038154"/>
    <lineage>
        <taxon>Eukaryota</taxon>
        <taxon>Metazoa</taxon>
        <taxon>Ecdysozoa</taxon>
        <taxon>Arthropoda</taxon>
        <taxon>Hexapoda</taxon>
        <taxon>Insecta</taxon>
        <taxon>Pterygota</taxon>
        <taxon>Neoptera</taxon>
        <taxon>Endopterygota</taxon>
        <taxon>Coleoptera</taxon>
        <taxon>Polyphaga</taxon>
        <taxon>Elateriformia</taxon>
        <taxon>Elateroidea</taxon>
        <taxon>Elateridae</taxon>
        <taxon>Agrypninae</taxon>
        <taxon>Pyrophorini</taxon>
        <taxon>Ignelater</taxon>
    </lineage>
</organism>
<proteinExistence type="predicted"/>
<dbReference type="EMBL" id="VTPC01000617">
    <property type="protein sequence ID" value="KAF2905022.1"/>
    <property type="molecule type" value="Genomic_DNA"/>
</dbReference>
<evidence type="ECO:0000256" key="2">
    <source>
        <dbReference type="SAM" id="SignalP"/>
    </source>
</evidence>
<feature type="signal peptide" evidence="2">
    <location>
        <begin position="1"/>
        <end position="16"/>
    </location>
</feature>
<evidence type="ECO:0000313" key="4">
    <source>
        <dbReference type="Proteomes" id="UP000801492"/>
    </source>
</evidence>
<keyword evidence="4" id="KW-1185">Reference proteome</keyword>
<evidence type="ECO:0000313" key="3">
    <source>
        <dbReference type="EMBL" id="KAF2905022.1"/>
    </source>
</evidence>